<dbReference type="SUPFAM" id="SSF55874">
    <property type="entry name" value="ATPase domain of HSP90 chaperone/DNA topoisomerase II/histidine kinase"/>
    <property type="match status" value="1"/>
</dbReference>
<proteinExistence type="predicted"/>
<dbReference type="GO" id="GO:0016301">
    <property type="term" value="F:kinase activity"/>
    <property type="evidence" value="ECO:0007669"/>
    <property type="project" value="UniProtKB-KW"/>
</dbReference>
<reference evidence="1" key="1">
    <citation type="submission" date="2024-07" db="EMBL/GenBank/DDBJ databases">
        <authorList>
            <person name="Kim Y.J."/>
            <person name="Jeong J.Y."/>
        </authorList>
    </citation>
    <scope>NUCLEOTIDE SEQUENCE</scope>
    <source>
        <strain evidence="1">GIHE-MW2</strain>
    </source>
</reference>
<accession>A0AAU8JD70</accession>
<evidence type="ECO:0000313" key="1">
    <source>
        <dbReference type="EMBL" id="XCM37149.1"/>
    </source>
</evidence>
<name>A0AAU8JD70_9CYAN</name>
<keyword evidence="1" id="KW-0808">Transferase</keyword>
<dbReference type="AlphaFoldDB" id="A0AAU8JD70"/>
<keyword evidence="1" id="KW-0418">Kinase</keyword>
<sequence>MDLNFISHDLPEALASMKTGTERIWQIVLSLRTFARHDEAEMKAVDIHQGIDSTLLILQHRLKSEEWREIIVEKNYGYLPKLECHGAQLNQVFMNIISNAIDAV</sequence>
<dbReference type="EMBL" id="CP159837">
    <property type="protein sequence ID" value="XCM37149.1"/>
    <property type="molecule type" value="Genomic_DNA"/>
</dbReference>
<dbReference type="RefSeq" id="WP_054470063.1">
    <property type="nucleotide sequence ID" value="NZ_CP159837.1"/>
</dbReference>
<gene>
    <name evidence="1" type="ORF">ABWT76_005964</name>
</gene>
<dbReference type="InterPro" id="IPR036890">
    <property type="entry name" value="HATPase_C_sf"/>
</dbReference>
<dbReference type="Gene3D" id="3.30.565.10">
    <property type="entry name" value="Histidine kinase-like ATPase, C-terminal domain"/>
    <property type="match status" value="1"/>
</dbReference>
<protein>
    <submittedName>
        <fullName evidence="1">HAMP domain-containing histidine kinase</fullName>
    </submittedName>
</protein>
<organism evidence="1">
    <name type="scientific">Planktothricoides raciborskii GIHE-MW2</name>
    <dbReference type="NCBI Taxonomy" id="2792601"/>
    <lineage>
        <taxon>Bacteria</taxon>
        <taxon>Bacillati</taxon>
        <taxon>Cyanobacteriota</taxon>
        <taxon>Cyanophyceae</taxon>
        <taxon>Oscillatoriophycideae</taxon>
        <taxon>Oscillatoriales</taxon>
        <taxon>Oscillatoriaceae</taxon>
        <taxon>Planktothricoides</taxon>
    </lineage>
</organism>